<dbReference type="EMBL" id="CP027033">
    <property type="protein sequence ID" value="AXR83383.1"/>
    <property type="molecule type" value="Genomic_DNA"/>
</dbReference>
<sequence>MDRVSERDAESTTADVAGEPPLPDVSPCYEAYVERRDHRPDSCTIYSSVTLEATRDRWIKAWGDAFVSREDAR</sequence>
<proteinExistence type="predicted"/>
<dbReference type="Pfam" id="PF24351">
    <property type="entry name" value="DUF7511"/>
    <property type="match status" value="1"/>
</dbReference>
<evidence type="ECO:0000313" key="3">
    <source>
        <dbReference type="EMBL" id="AXR83383.1"/>
    </source>
</evidence>
<protein>
    <recommendedName>
        <fullName evidence="2">DUF7511 domain-containing protein</fullName>
    </recommendedName>
</protein>
<evidence type="ECO:0000259" key="2">
    <source>
        <dbReference type="Pfam" id="PF24351"/>
    </source>
</evidence>
<feature type="domain" description="DUF7511" evidence="2">
    <location>
        <begin position="29"/>
        <end position="73"/>
    </location>
</feature>
<feature type="compositionally biased region" description="Basic and acidic residues" evidence="1">
    <location>
        <begin position="1"/>
        <end position="10"/>
    </location>
</feature>
<dbReference type="AlphaFoldDB" id="A0A346PV38"/>
<dbReference type="KEGG" id="nag:AArcMg_3403"/>
<evidence type="ECO:0000256" key="1">
    <source>
        <dbReference type="SAM" id="MobiDB-lite"/>
    </source>
</evidence>
<dbReference type="Proteomes" id="UP000258613">
    <property type="component" value="Chromosome"/>
</dbReference>
<dbReference type="InterPro" id="IPR055933">
    <property type="entry name" value="DUF7511"/>
</dbReference>
<keyword evidence="4" id="KW-1185">Reference proteome</keyword>
<evidence type="ECO:0000313" key="4">
    <source>
        <dbReference type="Proteomes" id="UP000258613"/>
    </source>
</evidence>
<gene>
    <name evidence="3" type="ORF">AArcMg_3403</name>
</gene>
<accession>A0A346PV38</accession>
<reference evidence="4" key="1">
    <citation type="submission" date="2018-02" db="EMBL/GenBank/DDBJ databases">
        <title>Phenotypic and genomic properties of facultatively anaerobic sulfur-reducing natronoarchaea from hypersaline soda lakes.</title>
        <authorList>
            <person name="Sorokin D.Y."/>
            <person name="Kublanov I.V."/>
            <person name="Roman P."/>
            <person name="Sinninghe Damste J.S."/>
            <person name="Golyshin P.N."/>
            <person name="Rojo D."/>
            <person name="Ciordia S."/>
            <person name="Mena M.D.C."/>
            <person name="Ferrer M."/>
            <person name="Messina E."/>
            <person name="Smedile F."/>
            <person name="La Spada G."/>
            <person name="La Cono V."/>
            <person name="Yakimov M.M."/>
        </authorList>
    </citation>
    <scope>NUCLEOTIDE SEQUENCE [LARGE SCALE GENOMIC DNA]</scope>
    <source>
        <strain evidence="4">AArc-Mg</strain>
    </source>
</reference>
<organism evidence="3 4">
    <name type="scientific">Natrarchaeobaculum sulfurireducens</name>
    <dbReference type="NCBI Taxonomy" id="2044521"/>
    <lineage>
        <taxon>Archaea</taxon>
        <taxon>Methanobacteriati</taxon>
        <taxon>Methanobacteriota</taxon>
        <taxon>Stenosarchaea group</taxon>
        <taxon>Halobacteria</taxon>
        <taxon>Halobacteriales</taxon>
        <taxon>Natrialbaceae</taxon>
        <taxon>Natrarchaeobaculum</taxon>
    </lineage>
</organism>
<feature type="region of interest" description="Disordered" evidence="1">
    <location>
        <begin position="1"/>
        <end position="27"/>
    </location>
</feature>
<name>A0A346PV38_9EURY</name>